<protein>
    <submittedName>
        <fullName evidence="2">Uncharacterized protein</fullName>
    </submittedName>
</protein>
<name>A0A9J5WYW7_SOLCO</name>
<comment type="caution">
    <text evidence="2">The sequence shown here is derived from an EMBL/GenBank/DDBJ whole genome shotgun (WGS) entry which is preliminary data.</text>
</comment>
<evidence type="ECO:0000313" key="3">
    <source>
        <dbReference type="Proteomes" id="UP000824120"/>
    </source>
</evidence>
<keyword evidence="3" id="KW-1185">Reference proteome</keyword>
<dbReference type="OrthoDB" id="10535987at2759"/>
<dbReference type="EMBL" id="JACXVP010000010">
    <property type="protein sequence ID" value="KAG5580979.1"/>
    <property type="molecule type" value="Genomic_DNA"/>
</dbReference>
<gene>
    <name evidence="2" type="ORF">H5410_051606</name>
</gene>
<proteinExistence type="predicted"/>
<feature type="region of interest" description="Disordered" evidence="1">
    <location>
        <begin position="1"/>
        <end position="26"/>
    </location>
</feature>
<dbReference type="AlphaFoldDB" id="A0A9J5WYW7"/>
<accession>A0A9J5WYW7</accession>
<dbReference type="Proteomes" id="UP000824120">
    <property type="component" value="Chromosome 10"/>
</dbReference>
<reference evidence="2 3" key="1">
    <citation type="submission" date="2020-09" db="EMBL/GenBank/DDBJ databases">
        <title>De no assembly of potato wild relative species, Solanum commersonii.</title>
        <authorList>
            <person name="Cho K."/>
        </authorList>
    </citation>
    <scope>NUCLEOTIDE SEQUENCE [LARGE SCALE GENOMIC DNA]</scope>
    <source>
        <strain evidence="2">LZ3.2</strain>
        <tissue evidence="2">Leaf</tissue>
    </source>
</reference>
<feature type="compositionally biased region" description="Low complexity" evidence="1">
    <location>
        <begin position="9"/>
        <end position="23"/>
    </location>
</feature>
<organism evidence="2 3">
    <name type="scientific">Solanum commersonii</name>
    <name type="common">Commerson's wild potato</name>
    <name type="synonym">Commerson's nightshade</name>
    <dbReference type="NCBI Taxonomy" id="4109"/>
    <lineage>
        <taxon>Eukaryota</taxon>
        <taxon>Viridiplantae</taxon>
        <taxon>Streptophyta</taxon>
        <taxon>Embryophyta</taxon>
        <taxon>Tracheophyta</taxon>
        <taxon>Spermatophyta</taxon>
        <taxon>Magnoliopsida</taxon>
        <taxon>eudicotyledons</taxon>
        <taxon>Gunneridae</taxon>
        <taxon>Pentapetalae</taxon>
        <taxon>asterids</taxon>
        <taxon>lamiids</taxon>
        <taxon>Solanales</taxon>
        <taxon>Solanaceae</taxon>
        <taxon>Solanoideae</taxon>
        <taxon>Solaneae</taxon>
        <taxon>Solanum</taxon>
    </lineage>
</organism>
<evidence type="ECO:0000256" key="1">
    <source>
        <dbReference type="SAM" id="MobiDB-lite"/>
    </source>
</evidence>
<sequence length="179" mass="20555">MSDNKLQLNATQTEQTSNSQNTAKNLKRRIAYKEMPAEKKTALLERRRADYCTRRHVLSQKLLPPHSSLATSAGEQLIECDSAYEIEPRQRQMGCWSINPLPCSPALLKKVPSCKFCQARRFQYESPGFCCANGTVKLISHRLPPALKSLYFGVTNESNHFRTYIRTYNNMFAFTWSKI</sequence>
<evidence type="ECO:0000313" key="2">
    <source>
        <dbReference type="EMBL" id="KAG5580979.1"/>
    </source>
</evidence>